<dbReference type="Proteomes" id="UP000034589">
    <property type="component" value="Unassembled WGS sequence"/>
</dbReference>
<dbReference type="PATRIC" id="fig|1618675.3.peg.143"/>
<protein>
    <recommendedName>
        <fullName evidence="1">DUF4015 domain-containing protein</fullName>
    </recommendedName>
</protein>
<evidence type="ECO:0000259" key="1">
    <source>
        <dbReference type="Pfam" id="PF13200"/>
    </source>
</evidence>
<sequence>MTRYSAGLLASTAFIALGTAGVFAYSSGSPQLSFVRISGVYETSTSTQPTVPAVKHIPTPVPVKAIYMTQCAAGTPSFRDDLTKLIYETELNAIVIDIKDYSGGIAFPSDDPMLAPYVSDKCGANDMKEFVKELHDNGVYVIGRITVFQDPLYTKAHPELAVKKASATSTPWKDHKGLSFIDVGARPFWEYIATLAKESYAMGFDELNFDYIRFPSDGDMKDIYFPWSIGKGKQVALEEFYRFLQAELKLTGAVLSADLFGMTATNEDDLNIGQVLERTLPYFDYVAPMVYPSHYPKGFHGYTDVNANAYNIVHFSMSEAVRRTLATTTATQSFTHTRIGTSTPAIYEKPSYAMSVMRPWLQSFDYPVAYTPAMVEAQIKAVNDAGLYGYMFWDPANKYRSLRQVLQQE</sequence>
<name>A0A0G1VN81_9BACT</name>
<feature type="domain" description="DUF4015" evidence="1">
    <location>
        <begin position="65"/>
        <end position="399"/>
    </location>
</feature>
<dbReference type="Pfam" id="PF13200">
    <property type="entry name" value="DUF4015"/>
    <property type="match status" value="1"/>
</dbReference>
<organism evidence="2 3">
    <name type="scientific">Candidatus Kaiserbacteria bacterium GW2011_GWC2_49_12</name>
    <dbReference type="NCBI Taxonomy" id="1618675"/>
    <lineage>
        <taxon>Bacteria</taxon>
        <taxon>Candidatus Kaiseribacteriota</taxon>
    </lineage>
</organism>
<proteinExistence type="predicted"/>
<dbReference type="Gene3D" id="3.20.20.80">
    <property type="entry name" value="Glycosidases"/>
    <property type="match status" value="1"/>
</dbReference>
<dbReference type="SUPFAM" id="SSF51445">
    <property type="entry name" value="(Trans)glycosidases"/>
    <property type="match status" value="1"/>
</dbReference>
<comment type="caution">
    <text evidence="2">The sequence shown here is derived from an EMBL/GenBank/DDBJ whole genome shotgun (WGS) entry which is preliminary data.</text>
</comment>
<accession>A0A0G1VN81</accession>
<dbReference type="AlphaFoldDB" id="A0A0G1VN81"/>
<evidence type="ECO:0000313" key="3">
    <source>
        <dbReference type="Proteomes" id="UP000034589"/>
    </source>
</evidence>
<evidence type="ECO:0000313" key="2">
    <source>
        <dbReference type="EMBL" id="KKW07730.1"/>
    </source>
</evidence>
<dbReference type="EMBL" id="LCPV01000009">
    <property type="protein sequence ID" value="KKW07730.1"/>
    <property type="molecule type" value="Genomic_DNA"/>
</dbReference>
<dbReference type="InterPro" id="IPR025275">
    <property type="entry name" value="DUF4015"/>
</dbReference>
<reference evidence="2 3" key="1">
    <citation type="journal article" date="2015" name="Nature">
        <title>rRNA introns, odd ribosomes, and small enigmatic genomes across a large radiation of phyla.</title>
        <authorList>
            <person name="Brown C.T."/>
            <person name="Hug L.A."/>
            <person name="Thomas B.C."/>
            <person name="Sharon I."/>
            <person name="Castelle C.J."/>
            <person name="Singh A."/>
            <person name="Wilkins M.J."/>
            <person name="Williams K.H."/>
            <person name="Banfield J.F."/>
        </authorList>
    </citation>
    <scope>NUCLEOTIDE SEQUENCE [LARGE SCALE GENOMIC DNA]</scope>
</reference>
<gene>
    <name evidence="2" type="ORF">UY39_C0009G0009</name>
</gene>
<dbReference type="InterPro" id="IPR017853">
    <property type="entry name" value="GH"/>
</dbReference>